<reference evidence="9 10" key="1">
    <citation type="submission" date="2018-01" db="EMBL/GenBank/DDBJ databases">
        <title>The complete genome sequence of Chromatium okenii LaCa, a purple sulfur bacterium with a turbulent life.</title>
        <authorList>
            <person name="Luedin S.M."/>
            <person name="Liechti N."/>
            <person name="Storelli N."/>
            <person name="Danza F."/>
            <person name="Wittwer M."/>
            <person name="Pothier J.F."/>
            <person name="Tonolla M.A."/>
        </authorList>
    </citation>
    <scope>NUCLEOTIDE SEQUENCE [LARGE SCALE GENOMIC DNA]</scope>
    <source>
        <strain evidence="9 10">LaCa</strain>
    </source>
</reference>
<dbReference type="PANTHER" id="PTHR35891">
    <property type="entry name" value="THIOL:DISULFIDE INTERCHANGE PROTEIN DSBA"/>
    <property type="match status" value="1"/>
</dbReference>
<evidence type="ECO:0000256" key="1">
    <source>
        <dbReference type="ARBA" id="ARBA00005791"/>
    </source>
</evidence>
<sequence>MFISRRHFNQMMLGFLGASLFTPAFADLIEGRDWRRIEPPQPTDTFGKIEVLEFFAYACPHCSDLNQLITPWAKQLPADVAFRRIPVTFGRAAWAGLSKLYFTLESSSDLERFDQAVFDALHKQRLKLFTTDAISEWVGKQGLDVDAFTAAFESFDIQTKLSRSEQLVSRYQIDAVPTLVVAGRYFVLGNDAKTQADLLTIADGLIAKARLDGIK</sequence>
<evidence type="ECO:0000313" key="9">
    <source>
        <dbReference type="EMBL" id="PQJ96272.1"/>
    </source>
</evidence>
<comment type="caution">
    <text evidence="9">The sequence shown here is derived from an EMBL/GenBank/DDBJ whole genome shotgun (WGS) entry which is preliminary data.</text>
</comment>
<keyword evidence="3 5" id="KW-1015">Disulfide bond</keyword>
<comment type="subcellular location">
    <subcellularLocation>
        <location evidence="5">Periplasm</location>
    </subcellularLocation>
</comment>
<gene>
    <name evidence="9" type="ORF">CXB77_10920</name>
</gene>
<dbReference type="Pfam" id="PF01323">
    <property type="entry name" value="DSBA"/>
    <property type="match status" value="1"/>
</dbReference>
<keyword evidence="10" id="KW-1185">Reference proteome</keyword>
<protein>
    <recommendedName>
        <fullName evidence="5">Thiol:disulfide interchange protein</fullName>
    </recommendedName>
</protein>
<feature type="disulfide bond" description="Redox-active" evidence="6">
    <location>
        <begin position="59"/>
        <end position="62"/>
    </location>
</feature>
<dbReference type="PIRSF" id="PIRSF001488">
    <property type="entry name" value="Tdi_protein"/>
    <property type="match status" value="1"/>
</dbReference>
<dbReference type="InterPro" id="IPR023205">
    <property type="entry name" value="DsbA/DsbL"/>
</dbReference>
<keyword evidence="4" id="KW-0676">Redox-active center</keyword>
<evidence type="ECO:0000313" key="10">
    <source>
        <dbReference type="Proteomes" id="UP000239936"/>
    </source>
</evidence>
<comment type="similarity">
    <text evidence="1">Belongs to the thioredoxin family. DsbA subfamily.</text>
</comment>
<dbReference type="Gene3D" id="3.40.30.10">
    <property type="entry name" value="Glutaredoxin"/>
    <property type="match status" value="1"/>
</dbReference>
<dbReference type="InterPro" id="IPR001853">
    <property type="entry name" value="DSBA-like_thioredoxin_dom"/>
</dbReference>
<dbReference type="GO" id="GO:0016491">
    <property type="term" value="F:oxidoreductase activity"/>
    <property type="evidence" value="ECO:0007669"/>
    <property type="project" value="InterPro"/>
</dbReference>
<accession>A0A2S7XS73</accession>
<dbReference type="GO" id="GO:0042597">
    <property type="term" value="C:periplasmic space"/>
    <property type="evidence" value="ECO:0007669"/>
    <property type="project" value="UniProtKB-SubCell"/>
</dbReference>
<name>A0A2S7XS73_9GAMM</name>
<keyword evidence="5" id="KW-0574">Periplasm</keyword>
<keyword evidence="2 7" id="KW-0732">Signal</keyword>
<evidence type="ECO:0000256" key="2">
    <source>
        <dbReference type="ARBA" id="ARBA00022729"/>
    </source>
</evidence>
<feature type="domain" description="DSBA-like thioredoxin" evidence="8">
    <location>
        <begin position="51"/>
        <end position="192"/>
    </location>
</feature>
<evidence type="ECO:0000256" key="7">
    <source>
        <dbReference type="SAM" id="SignalP"/>
    </source>
</evidence>
<dbReference type="EMBL" id="PPGH01000035">
    <property type="protein sequence ID" value="PQJ96272.1"/>
    <property type="molecule type" value="Genomic_DNA"/>
</dbReference>
<dbReference type="RefSeq" id="WP_105073898.1">
    <property type="nucleotide sequence ID" value="NZ_PPGH01000035.1"/>
</dbReference>
<dbReference type="InterPro" id="IPR036249">
    <property type="entry name" value="Thioredoxin-like_sf"/>
</dbReference>
<evidence type="ECO:0000256" key="6">
    <source>
        <dbReference type="PIRSR" id="PIRSR001488-1"/>
    </source>
</evidence>
<dbReference type="SUPFAM" id="SSF52833">
    <property type="entry name" value="Thioredoxin-like"/>
    <property type="match status" value="1"/>
</dbReference>
<evidence type="ECO:0000256" key="4">
    <source>
        <dbReference type="ARBA" id="ARBA00023284"/>
    </source>
</evidence>
<evidence type="ECO:0000256" key="5">
    <source>
        <dbReference type="PIRNR" id="PIRNR001488"/>
    </source>
</evidence>
<dbReference type="AlphaFoldDB" id="A0A2S7XS73"/>
<feature type="chain" id="PRO_5015492000" description="Thiol:disulfide interchange protein" evidence="7">
    <location>
        <begin position="27"/>
        <end position="215"/>
    </location>
</feature>
<dbReference type="CDD" id="cd03019">
    <property type="entry name" value="DsbA_DsbA"/>
    <property type="match status" value="1"/>
</dbReference>
<evidence type="ECO:0000259" key="8">
    <source>
        <dbReference type="Pfam" id="PF01323"/>
    </source>
</evidence>
<proteinExistence type="inferred from homology"/>
<dbReference type="InterPro" id="IPR050824">
    <property type="entry name" value="Thiol_disulfide_DsbA"/>
</dbReference>
<evidence type="ECO:0000256" key="3">
    <source>
        <dbReference type="ARBA" id="ARBA00023157"/>
    </source>
</evidence>
<feature type="signal peptide" evidence="7">
    <location>
        <begin position="1"/>
        <end position="26"/>
    </location>
</feature>
<dbReference type="OrthoDB" id="9784896at2"/>
<dbReference type="Proteomes" id="UP000239936">
    <property type="component" value="Unassembled WGS sequence"/>
</dbReference>
<dbReference type="PANTHER" id="PTHR35891:SF3">
    <property type="entry name" value="THIOL:DISULFIDE INTERCHANGE PROTEIN DSBL"/>
    <property type="match status" value="1"/>
</dbReference>
<organism evidence="9 10">
    <name type="scientific">Chromatium okenii</name>
    <dbReference type="NCBI Taxonomy" id="61644"/>
    <lineage>
        <taxon>Bacteria</taxon>
        <taxon>Pseudomonadati</taxon>
        <taxon>Pseudomonadota</taxon>
        <taxon>Gammaproteobacteria</taxon>
        <taxon>Chromatiales</taxon>
        <taxon>Chromatiaceae</taxon>
        <taxon>Chromatium</taxon>
    </lineage>
</organism>